<protein>
    <recommendedName>
        <fullName evidence="8">DoxX family protein</fullName>
    </recommendedName>
</protein>
<dbReference type="AlphaFoldDB" id="A0A2H0VC02"/>
<keyword evidence="2 5" id="KW-0812">Transmembrane</keyword>
<dbReference type="InterPro" id="IPR032808">
    <property type="entry name" value="DoxX"/>
</dbReference>
<keyword evidence="3 5" id="KW-1133">Transmembrane helix</keyword>
<gene>
    <name evidence="6" type="ORF">COT93_00030</name>
</gene>
<feature type="transmembrane region" description="Helical" evidence="5">
    <location>
        <begin position="73"/>
        <end position="94"/>
    </location>
</feature>
<accession>A0A2H0VC02</accession>
<proteinExistence type="predicted"/>
<evidence type="ECO:0000256" key="2">
    <source>
        <dbReference type="ARBA" id="ARBA00022692"/>
    </source>
</evidence>
<comment type="subcellular location">
    <subcellularLocation>
        <location evidence="1">Membrane</location>
        <topology evidence="1">Multi-pass membrane protein</topology>
    </subcellularLocation>
</comment>
<evidence type="ECO:0000256" key="5">
    <source>
        <dbReference type="SAM" id="Phobius"/>
    </source>
</evidence>
<evidence type="ECO:0000256" key="4">
    <source>
        <dbReference type="ARBA" id="ARBA00023136"/>
    </source>
</evidence>
<keyword evidence="4 5" id="KW-0472">Membrane</keyword>
<sequence length="119" mass="13301">MNNLSLKILRYSWVLLFLWFGWQQMINPGAWTAFLPEWTGYFPIPAEMLIQLNGWLEIIGAILLLFGAYIRPVAIILSLHLLGIAITAGGAIGVRDFILAMMGLSLAVAEPDDWAIDKK</sequence>
<evidence type="ECO:0000313" key="7">
    <source>
        <dbReference type="Proteomes" id="UP000229972"/>
    </source>
</evidence>
<feature type="transmembrane region" description="Helical" evidence="5">
    <location>
        <begin position="48"/>
        <end position="66"/>
    </location>
</feature>
<dbReference type="Pfam" id="PF07681">
    <property type="entry name" value="DoxX"/>
    <property type="match status" value="1"/>
</dbReference>
<dbReference type="Proteomes" id="UP000229972">
    <property type="component" value="Unassembled WGS sequence"/>
</dbReference>
<evidence type="ECO:0008006" key="8">
    <source>
        <dbReference type="Google" id="ProtNLM"/>
    </source>
</evidence>
<organism evidence="6 7">
    <name type="scientific">Candidatus Falkowbacteria bacterium CG10_big_fil_rev_8_21_14_0_10_37_18</name>
    <dbReference type="NCBI Taxonomy" id="1974562"/>
    <lineage>
        <taxon>Bacteria</taxon>
        <taxon>Candidatus Falkowiibacteriota</taxon>
    </lineage>
</organism>
<evidence type="ECO:0000256" key="1">
    <source>
        <dbReference type="ARBA" id="ARBA00004141"/>
    </source>
</evidence>
<dbReference type="GO" id="GO:0016020">
    <property type="term" value="C:membrane"/>
    <property type="evidence" value="ECO:0007669"/>
    <property type="project" value="UniProtKB-SubCell"/>
</dbReference>
<name>A0A2H0VC02_9BACT</name>
<evidence type="ECO:0000313" key="6">
    <source>
        <dbReference type="EMBL" id="PIR95879.1"/>
    </source>
</evidence>
<evidence type="ECO:0000256" key="3">
    <source>
        <dbReference type="ARBA" id="ARBA00022989"/>
    </source>
</evidence>
<dbReference type="EMBL" id="PFAL01000001">
    <property type="protein sequence ID" value="PIR95879.1"/>
    <property type="molecule type" value="Genomic_DNA"/>
</dbReference>
<reference evidence="7" key="1">
    <citation type="submission" date="2017-09" db="EMBL/GenBank/DDBJ databases">
        <title>Depth-based differentiation of microbial function through sediment-hosted aquifers and enrichment of novel symbionts in the deep terrestrial subsurface.</title>
        <authorList>
            <person name="Probst A.J."/>
            <person name="Ladd B."/>
            <person name="Jarett J.K."/>
            <person name="Geller-Mcgrath D.E."/>
            <person name="Sieber C.M.K."/>
            <person name="Emerson J.B."/>
            <person name="Anantharaman K."/>
            <person name="Thomas B.C."/>
            <person name="Malmstrom R."/>
            <person name="Stieglmeier M."/>
            <person name="Klingl A."/>
            <person name="Woyke T."/>
            <person name="Ryan C.M."/>
            <person name="Banfield J.F."/>
        </authorList>
    </citation>
    <scope>NUCLEOTIDE SEQUENCE [LARGE SCALE GENOMIC DNA]</scope>
</reference>
<comment type="caution">
    <text evidence="6">The sequence shown here is derived from an EMBL/GenBank/DDBJ whole genome shotgun (WGS) entry which is preliminary data.</text>
</comment>